<proteinExistence type="predicted"/>
<gene>
    <name evidence="2" type="ORF">CDL12_26402</name>
</gene>
<organism evidence="2 3">
    <name type="scientific">Handroanthus impetiginosus</name>
    <dbReference type="NCBI Taxonomy" id="429701"/>
    <lineage>
        <taxon>Eukaryota</taxon>
        <taxon>Viridiplantae</taxon>
        <taxon>Streptophyta</taxon>
        <taxon>Embryophyta</taxon>
        <taxon>Tracheophyta</taxon>
        <taxon>Spermatophyta</taxon>
        <taxon>Magnoliopsida</taxon>
        <taxon>eudicotyledons</taxon>
        <taxon>Gunneridae</taxon>
        <taxon>Pentapetalae</taxon>
        <taxon>asterids</taxon>
        <taxon>lamiids</taxon>
        <taxon>Lamiales</taxon>
        <taxon>Bignoniaceae</taxon>
        <taxon>Crescentiina</taxon>
        <taxon>Tabebuia alliance</taxon>
        <taxon>Handroanthus</taxon>
    </lineage>
</organism>
<evidence type="ECO:0000256" key="1">
    <source>
        <dbReference type="SAM" id="Phobius"/>
    </source>
</evidence>
<protein>
    <submittedName>
        <fullName evidence="2">Uncharacterized protein</fullName>
    </submittedName>
</protein>
<keyword evidence="1" id="KW-0812">Transmembrane</keyword>
<keyword evidence="3" id="KW-1185">Reference proteome</keyword>
<evidence type="ECO:0000313" key="2">
    <source>
        <dbReference type="EMBL" id="PIN01098.1"/>
    </source>
</evidence>
<reference evidence="3" key="1">
    <citation type="journal article" date="2018" name="Gigascience">
        <title>Genome assembly of the Pink Ipe (Handroanthus impetiginosus, Bignoniaceae), a highly valued, ecologically keystone Neotropical timber forest tree.</title>
        <authorList>
            <person name="Silva-Junior O.B."/>
            <person name="Grattapaglia D."/>
            <person name="Novaes E."/>
            <person name="Collevatti R.G."/>
        </authorList>
    </citation>
    <scope>NUCLEOTIDE SEQUENCE [LARGE SCALE GENOMIC DNA]</scope>
    <source>
        <strain evidence="3">cv. UFG-1</strain>
    </source>
</reference>
<dbReference type="InterPro" id="IPR027443">
    <property type="entry name" value="IPNS-like_sf"/>
</dbReference>
<dbReference type="Gene3D" id="2.60.120.330">
    <property type="entry name" value="B-lactam Antibiotic, Isopenicillin N Synthase, Chain"/>
    <property type="match status" value="1"/>
</dbReference>
<keyword evidence="1" id="KW-1133">Transmembrane helix</keyword>
<keyword evidence="1" id="KW-0472">Membrane</keyword>
<comment type="caution">
    <text evidence="2">The sequence shown here is derived from an EMBL/GenBank/DDBJ whole genome shotgun (WGS) entry which is preliminary data.</text>
</comment>
<dbReference type="OrthoDB" id="288590at2759"/>
<feature type="transmembrane region" description="Helical" evidence="1">
    <location>
        <begin position="121"/>
        <end position="141"/>
    </location>
</feature>
<dbReference type="Proteomes" id="UP000231279">
    <property type="component" value="Unassembled WGS sequence"/>
</dbReference>
<dbReference type="SUPFAM" id="SSF51197">
    <property type="entry name" value="Clavaminate synthase-like"/>
    <property type="match status" value="1"/>
</dbReference>
<evidence type="ECO:0000313" key="3">
    <source>
        <dbReference type="Proteomes" id="UP000231279"/>
    </source>
</evidence>
<dbReference type="STRING" id="429701.A0A2G9G715"/>
<accession>A0A2G9G715</accession>
<dbReference type="EMBL" id="NKXS01006595">
    <property type="protein sequence ID" value="PIN01098.1"/>
    <property type="molecule type" value="Genomic_DNA"/>
</dbReference>
<sequence length="161" mass="19009">MAEVDPEFIQAPEHRPRPEAIEAENIPLVDLSLSPPENLVAQIRNACENWGFFQRRKRKLSRDEVNPYGYYDTERAKNVRDWKEVFDSTVQHPTVIPASHELDDMELKELVNQWPEDLPELRLVVIVVLLIYSNLCIVIRIRIRIQLLMYMPEFDLIRDTL</sequence>
<name>A0A2G9G715_9LAMI</name>
<dbReference type="AlphaFoldDB" id="A0A2G9G715"/>